<evidence type="ECO:0008006" key="3">
    <source>
        <dbReference type="Google" id="ProtNLM"/>
    </source>
</evidence>
<gene>
    <name evidence="1" type="ORF">COU90_03535</name>
</gene>
<evidence type="ECO:0000313" key="2">
    <source>
        <dbReference type="Proteomes" id="UP000229098"/>
    </source>
</evidence>
<accession>A0A2M8KWI5</accession>
<evidence type="ECO:0000313" key="1">
    <source>
        <dbReference type="EMBL" id="PJE64262.1"/>
    </source>
</evidence>
<dbReference type="Gene3D" id="3.30.160.250">
    <property type="match status" value="1"/>
</dbReference>
<sequence length="88" mass="10081">MLQQDEKTFLFKVVFEPMDGGWQACCPVFRHNGAISWGHTKEEAFFGVEELVKIILQDINDDSRTILVKNKHIDRLPGRILRLRLGGG</sequence>
<organism evidence="1 2">
    <name type="scientific">Candidatus Ryanbacteria bacterium CG10_big_fil_rev_8_21_14_0_10_43_42</name>
    <dbReference type="NCBI Taxonomy" id="1974864"/>
    <lineage>
        <taxon>Bacteria</taxon>
        <taxon>Candidatus Ryaniibacteriota</taxon>
    </lineage>
</organism>
<dbReference type="SUPFAM" id="SSF143100">
    <property type="entry name" value="TTHA1013/TTHA0281-like"/>
    <property type="match status" value="1"/>
</dbReference>
<comment type="caution">
    <text evidence="1">The sequence shown here is derived from an EMBL/GenBank/DDBJ whole genome shotgun (WGS) entry which is preliminary data.</text>
</comment>
<dbReference type="EMBL" id="PFEF01000007">
    <property type="protein sequence ID" value="PJE64262.1"/>
    <property type="molecule type" value="Genomic_DNA"/>
</dbReference>
<reference evidence="2" key="1">
    <citation type="submission" date="2017-09" db="EMBL/GenBank/DDBJ databases">
        <title>Depth-based differentiation of microbial function through sediment-hosted aquifers and enrichment of novel symbionts in the deep terrestrial subsurface.</title>
        <authorList>
            <person name="Probst A.J."/>
            <person name="Ladd B."/>
            <person name="Jarett J.K."/>
            <person name="Geller-Mcgrath D.E."/>
            <person name="Sieber C.M.K."/>
            <person name="Emerson J.B."/>
            <person name="Anantharaman K."/>
            <person name="Thomas B.C."/>
            <person name="Malmstrom R."/>
            <person name="Stieglmeier M."/>
            <person name="Klingl A."/>
            <person name="Woyke T."/>
            <person name="Ryan C.M."/>
            <person name="Banfield J.F."/>
        </authorList>
    </citation>
    <scope>NUCLEOTIDE SEQUENCE [LARGE SCALE GENOMIC DNA]</scope>
</reference>
<proteinExistence type="predicted"/>
<dbReference type="InterPro" id="IPR035069">
    <property type="entry name" value="TTHA1013/TTHA0281-like"/>
</dbReference>
<protein>
    <recommendedName>
        <fullName evidence="3">HicB family protein</fullName>
    </recommendedName>
</protein>
<dbReference type="AlphaFoldDB" id="A0A2M8KWI5"/>
<dbReference type="Proteomes" id="UP000229098">
    <property type="component" value="Unassembled WGS sequence"/>
</dbReference>
<name>A0A2M8KWI5_9BACT</name>